<accession>A0ABV2SDS5</accession>
<keyword evidence="1" id="KW-0732">Signal</keyword>
<feature type="chain" id="PRO_5046475285" description="PepSY domain-containing protein" evidence="1">
    <location>
        <begin position="28"/>
        <end position="244"/>
    </location>
</feature>
<organism evidence="2 3">
    <name type="scientific">Endozoicomonas lisbonensis</name>
    <dbReference type="NCBI Taxonomy" id="3120522"/>
    <lineage>
        <taxon>Bacteria</taxon>
        <taxon>Pseudomonadati</taxon>
        <taxon>Pseudomonadota</taxon>
        <taxon>Gammaproteobacteria</taxon>
        <taxon>Oceanospirillales</taxon>
        <taxon>Endozoicomonadaceae</taxon>
        <taxon>Endozoicomonas</taxon>
    </lineage>
</organism>
<comment type="caution">
    <text evidence="2">The sequence shown here is derived from an EMBL/GenBank/DDBJ whole genome shotgun (WGS) entry which is preliminary data.</text>
</comment>
<reference evidence="2 3" key="1">
    <citation type="submission" date="2024-06" db="EMBL/GenBank/DDBJ databases">
        <title>Genomic Encyclopedia of Type Strains, Phase V (KMG-V): Genome sequencing to study the core and pangenomes of soil and plant-associated prokaryotes.</title>
        <authorList>
            <person name="Whitman W."/>
        </authorList>
    </citation>
    <scope>NUCLEOTIDE SEQUENCE [LARGE SCALE GENOMIC DNA]</scope>
    <source>
        <strain evidence="2 3">NE40</strain>
    </source>
</reference>
<dbReference type="RefSeq" id="WP_354010284.1">
    <property type="nucleotide sequence ID" value="NZ_JBEWTA010000001.1"/>
</dbReference>
<sequence>MNTFIRSKALCVLVPFFAVTLTATSPAYCQTNTTKRPIPLEQIISQMRKQHGNVVVYNARLIQEDRRTVRLIDFTPEFKISRQGMQRLVVDAFTGKEIELVTMRLPMSLEKTLANLRKNHQIANITKTWIENNQGNEIRVVEFTDNTKKRWHAETDAYTGLLLNEHSFEFTLSGKQVPLSDILNEARKTHKNMIILRTTSKHRKNVPVREIVYLDENGYRKRLIVNSITGETISDQLTPTLPYQ</sequence>
<feature type="signal peptide" evidence="1">
    <location>
        <begin position="1"/>
        <end position="27"/>
    </location>
</feature>
<protein>
    <recommendedName>
        <fullName evidence="4">PepSY domain-containing protein</fullName>
    </recommendedName>
</protein>
<evidence type="ECO:0008006" key="4">
    <source>
        <dbReference type="Google" id="ProtNLM"/>
    </source>
</evidence>
<dbReference type="EMBL" id="JBEWTB010000002">
    <property type="protein sequence ID" value="MET4755912.1"/>
    <property type="molecule type" value="Genomic_DNA"/>
</dbReference>
<name>A0ABV2SDS5_9GAMM</name>
<evidence type="ECO:0000313" key="2">
    <source>
        <dbReference type="EMBL" id="MET4755912.1"/>
    </source>
</evidence>
<proteinExistence type="predicted"/>
<keyword evidence="3" id="KW-1185">Reference proteome</keyword>
<dbReference type="Proteomes" id="UP001549366">
    <property type="component" value="Unassembled WGS sequence"/>
</dbReference>
<evidence type="ECO:0000256" key="1">
    <source>
        <dbReference type="SAM" id="SignalP"/>
    </source>
</evidence>
<evidence type="ECO:0000313" key="3">
    <source>
        <dbReference type="Proteomes" id="UP001549366"/>
    </source>
</evidence>
<gene>
    <name evidence="2" type="ORF">V5J35_001104</name>
</gene>